<dbReference type="EMBL" id="JANBPW010000318">
    <property type="protein sequence ID" value="KAJ1949967.1"/>
    <property type="molecule type" value="Genomic_DNA"/>
</dbReference>
<proteinExistence type="predicted"/>
<dbReference type="Proteomes" id="UP001150603">
    <property type="component" value="Unassembled WGS sequence"/>
</dbReference>
<accession>A0ACC1JFD1</accession>
<organism evidence="1 2">
    <name type="scientific">Linderina macrospora</name>
    <dbReference type="NCBI Taxonomy" id="4868"/>
    <lineage>
        <taxon>Eukaryota</taxon>
        <taxon>Fungi</taxon>
        <taxon>Fungi incertae sedis</taxon>
        <taxon>Zoopagomycota</taxon>
        <taxon>Kickxellomycotina</taxon>
        <taxon>Kickxellomycetes</taxon>
        <taxon>Kickxellales</taxon>
        <taxon>Kickxellaceae</taxon>
        <taxon>Linderina</taxon>
    </lineage>
</organism>
<comment type="caution">
    <text evidence="1">The sequence shown here is derived from an EMBL/GenBank/DDBJ whole genome shotgun (WGS) entry which is preliminary data.</text>
</comment>
<evidence type="ECO:0000313" key="2">
    <source>
        <dbReference type="Proteomes" id="UP001150603"/>
    </source>
</evidence>
<protein>
    <submittedName>
        <fullName evidence="1">Uncharacterized protein</fullName>
    </submittedName>
</protein>
<gene>
    <name evidence="1" type="ORF">FBU59_000906</name>
</gene>
<sequence>MKTPAFATTLTVSALALSSLVSAEANNNVDGVFKRADGQVLQRNLKIGVVPKDMLPLFRRADASEDTDAKDNGGDSTPTSTKATSSAKSSPSPTSKAKSSDKSTAKDQSSKEQGSLENDKEESASDNGNNKSKGNNKSDDGNDAVSGEVATDEEGNPIVTNQDASYWELIPPTGVVYPSGASSRQYSNGVALTAIGIVAAVMLF</sequence>
<keyword evidence="2" id="KW-1185">Reference proteome</keyword>
<reference evidence="1" key="1">
    <citation type="submission" date="2022-07" db="EMBL/GenBank/DDBJ databases">
        <title>Phylogenomic reconstructions and comparative analyses of Kickxellomycotina fungi.</title>
        <authorList>
            <person name="Reynolds N.K."/>
            <person name="Stajich J.E."/>
            <person name="Barry K."/>
            <person name="Grigoriev I.V."/>
            <person name="Crous P."/>
            <person name="Smith M.E."/>
        </authorList>
    </citation>
    <scope>NUCLEOTIDE SEQUENCE</scope>
    <source>
        <strain evidence="1">NRRL 5244</strain>
    </source>
</reference>
<evidence type="ECO:0000313" key="1">
    <source>
        <dbReference type="EMBL" id="KAJ1949967.1"/>
    </source>
</evidence>
<name>A0ACC1JFD1_9FUNG</name>